<dbReference type="OrthoDB" id="670210at2"/>
<organism evidence="7 8">
    <name type="scientific">Metabacillus litoralis</name>
    <dbReference type="NCBI Taxonomy" id="152268"/>
    <lineage>
        <taxon>Bacteria</taxon>
        <taxon>Bacillati</taxon>
        <taxon>Bacillota</taxon>
        <taxon>Bacilli</taxon>
        <taxon>Bacillales</taxon>
        <taxon>Bacillaceae</taxon>
        <taxon>Metabacillus</taxon>
    </lineage>
</organism>
<dbReference type="STRING" id="152268.A6K24_24360"/>
<comment type="caution">
    <text evidence="7">The sequence shown here is derived from an EMBL/GenBank/DDBJ whole genome shotgun (WGS) entry which is preliminary data.</text>
</comment>
<dbReference type="RefSeq" id="WP_066333929.1">
    <property type="nucleotide sequence ID" value="NZ_LWSG01000021.1"/>
</dbReference>
<feature type="transmembrane region" description="Helical" evidence="5">
    <location>
        <begin position="64"/>
        <end position="86"/>
    </location>
</feature>
<sequence>MNVLQNLSDTLTLANRIIKHNIRSIDTLITVVAMPVMMLLGMVFIFGGAIQIPGVTEEEYINYILPGILLMTIATGSAYTSLRINLDKTSGMFNRFKSMPIAKSSVLGGQVVASVIFMLVSILVVLIVGFIAGFRSDATFLEWVLVALLILLFSLALTWISVPFGLAAGSIEGASSFSYILLMLLFVSSAFVPVEGMPKVVRIFAENQPMTPIIQTIRNLLDSQAIGNDLWLSIGWMVLIILISYIFGLKVYRRV</sequence>
<feature type="transmembrane region" description="Helical" evidence="5">
    <location>
        <begin position="107"/>
        <end position="134"/>
    </location>
</feature>
<feature type="transmembrane region" description="Helical" evidence="5">
    <location>
        <begin position="28"/>
        <end position="52"/>
    </location>
</feature>
<dbReference type="PIRSF" id="PIRSF006648">
    <property type="entry name" value="DrrB"/>
    <property type="match status" value="1"/>
</dbReference>
<accession>A0A179SWY4</accession>
<dbReference type="EMBL" id="LWSG01000021">
    <property type="protein sequence ID" value="OAS85369.1"/>
    <property type="molecule type" value="Genomic_DNA"/>
</dbReference>
<evidence type="ECO:0000256" key="2">
    <source>
        <dbReference type="ARBA" id="ARBA00022692"/>
    </source>
</evidence>
<dbReference type="GO" id="GO:0140359">
    <property type="term" value="F:ABC-type transporter activity"/>
    <property type="evidence" value="ECO:0007669"/>
    <property type="project" value="InterPro"/>
</dbReference>
<evidence type="ECO:0000256" key="1">
    <source>
        <dbReference type="ARBA" id="ARBA00004141"/>
    </source>
</evidence>
<feature type="transmembrane region" description="Helical" evidence="5">
    <location>
        <begin position="230"/>
        <end position="252"/>
    </location>
</feature>
<keyword evidence="5" id="KW-0813">Transport</keyword>
<dbReference type="Proteomes" id="UP000078534">
    <property type="component" value="Unassembled WGS sequence"/>
</dbReference>
<dbReference type="Pfam" id="PF01061">
    <property type="entry name" value="ABC2_membrane"/>
    <property type="match status" value="1"/>
</dbReference>
<dbReference type="InterPro" id="IPR013525">
    <property type="entry name" value="ABC2_TM"/>
</dbReference>
<keyword evidence="2 5" id="KW-0812">Transmembrane</keyword>
<comment type="similarity">
    <text evidence="5">Belongs to the ABC-2 integral membrane protein family.</text>
</comment>
<name>A0A179SWY4_9BACI</name>
<evidence type="ECO:0000256" key="3">
    <source>
        <dbReference type="ARBA" id="ARBA00022989"/>
    </source>
</evidence>
<evidence type="ECO:0000313" key="8">
    <source>
        <dbReference type="Proteomes" id="UP000078534"/>
    </source>
</evidence>
<evidence type="ECO:0000256" key="4">
    <source>
        <dbReference type="ARBA" id="ARBA00023136"/>
    </source>
</evidence>
<dbReference type="InterPro" id="IPR047817">
    <property type="entry name" value="ABC2_TM_bact-type"/>
</dbReference>
<keyword evidence="4 5" id="KW-0472">Membrane</keyword>
<dbReference type="InterPro" id="IPR051784">
    <property type="entry name" value="Nod_factor_ABC_transporter"/>
</dbReference>
<proteinExistence type="inferred from homology"/>
<protein>
    <recommendedName>
        <fullName evidence="5">Transport permease protein</fullName>
    </recommendedName>
</protein>
<keyword evidence="8" id="KW-1185">Reference proteome</keyword>
<dbReference type="PROSITE" id="PS51012">
    <property type="entry name" value="ABC_TM2"/>
    <property type="match status" value="1"/>
</dbReference>
<feature type="transmembrane region" description="Helical" evidence="5">
    <location>
        <begin position="174"/>
        <end position="192"/>
    </location>
</feature>
<evidence type="ECO:0000256" key="5">
    <source>
        <dbReference type="RuleBase" id="RU361157"/>
    </source>
</evidence>
<dbReference type="InterPro" id="IPR000412">
    <property type="entry name" value="ABC_2_transport"/>
</dbReference>
<comment type="subcellular location">
    <subcellularLocation>
        <location evidence="5">Cell membrane</location>
        <topology evidence="5">Multi-pass membrane protein</topology>
    </subcellularLocation>
    <subcellularLocation>
        <location evidence="1">Membrane</location>
        <topology evidence="1">Multi-pass membrane protein</topology>
    </subcellularLocation>
</comment>
<dbReference type="AlphaFoldDB" id="A0A179SWY4"/>
<dbReference type="PANTHER" id="PTHR43229:SF2">
    <property type="entry name" value="NODULATION PROTEIN J"/>
    <property type="match status" value="1"/>
</dbReference>
<keyword evidence="3 5" id="KW-1133">Transmembrane helix</keyword>
<feature type="domain" description="ABC transmembrane type-2" evidence="6">
    <location>
        <begin position="26"/>
        <end position="255"/>
    </location>
</feature>
<dbReference type="GO" id="GO:0043190">
    <property type="term" value="C:ATP-binding cassette (ABC) transporter complex"/>
    <property type="evidence" value="ECO:0007669"/>
    <property type="project" value="InterPro"/>
</dbReference>
<feature type="transmembrane region" description="Helical" evidence="5">
    <location>
        <begin position="140"/>
        <end position="162"/>
    </location>
</feature>
<dbReference type="PANTHER" id="PTHR43229">
    <property type="entry name" value="NODULATION PROTEIN J"/>
    <property type="match status" value="1"/>
</dbReference>
<reference evidence="8" key="1">
    <citation type="submission" date="2016-04" db="EMBL/GenBank/DDBJ databases">
        <authorList>
            <person name="Lyu Z."/>
            <person name="Lyu W."/>
        </authorList>
    </citation>
    <scope>NUCLEOTIDE SEQUENCE [LARGE SCALE GENOMIC DNA]</scope>
    <source>
        <strain evidence="8">C44</strain>
    </source>
</reference>
<gene>
    <name evidence="7" type="ORF">A6K24_24360</name>
</gene>
<evidence type="ECO:0000259" key="6">
    <source>
        <dbReference type="PROSITE" id="PS51012"/>
    </source>
</evidence>
<evidence type="ECO:0000313" key="7">
    <source>
        <dbReference type="EMBL" id="OAS85369.1"/>
    </source>
</evidence>
<keyword evidence="5" id="KW-1003">Cell membrane</keyword>